<gene>
    <name evidence="1" type="ORF">KC01_LOCUS21955</name>
</gene>
<dbReference type="AlphaFoldDB" id="A0AAV2KVI7"/>
<keyword evidence="2" id="KW-1185">Reference proteome</keyword>
<accession>A0AAV2KVI7</accession>
<evidence type="ECO:0000313" key="2">
    <source>
        <dbReference type="Proteomes" id="UP001497482"/>
    </source>
</evidence>
<dbReference type="Proteomes" id="UP001497482">
    <property type="component" value="Chromosome 2"/>
</dbReference>
<organism evidence="1 2">
    <name type="scientific">Knipowitschia caucasica</name>
    <name type="common">Caucasian dwarf goby</name>
    <name type="synonym">Pomatoschistus caucasicus</name>
    <dbReference type="NCBI Taxonomy" id="637954"/>
    <lineage>
        <taxon>Eukaryota</taxon>
        <taxon>Metazoa</taxon>
        <taxon>Chordata</taxon>
        <taxon>Craniata</taxon>
        <taxon>Vertebrata</taxon>
        <taxon>Euteleostomi</taxon>
        <taxon>Actinopterygii</taxon>
        <taxon>Neopterygii</taxon>
        <taxon>Teleostei</taxon>
        <taxon>Neoteleostei</taxon>
        <taxon>Acanthomorphata</taxon>
        <taxon>Gobiaria</taxon>
        <taxon>Gobiiformes</taxon>
        <taxon>Gobioidei</taxon>
        <taxon>Gobiidae</taxon>
        <taxon>Gobiinae</taxon>
        <taxon>Knipowitschia</taxon>
    </lineage>
</organism>
<name>A0AAV2KVI7_KNICA</name>
<reference evidence="1 2" key="1">
    <citation type="submission" date="2024-04" db="EMBL/GenBank/DDBJ databases">
        <authorList>
            <person name="Waldvogel A.-M."/>
            <person name="Schoenle A."/>
        </authorList>
    </citation>
    <scope>NUCLEOTIDE SEQUENCE [LARGE SCALE GENOMIC DNA]</scope>
</reference>
<proteinExistence type="predicted"/>
<sequence length="72" mass="7991">MKVLSILPSFTAMHLPSDSAQYPTTVCARLDGLRAELEEVGGVWQLKALDRKNTPLNVLQRLPEKRDSTGVK</sequence>
<protein>
    <submittedName>
        <fullName evidence="1">Uncharacterized protein</fullName>
    </submittedName>
</protein>
<evidence type="ECO:0000313" key="1">
    <source>
        <dbReference type="EMBL" id="CAL1592743.1"/>
    </source>
</evidence>
<dbReference type="EMBL" id="OZ035824">
    <property type="protein sequence ID" value="CAL1592743.1"/>
    <property type="molecule type" value="Genomic_DNA"/>
</dbReference>